<gene>
    <name evidence="1" type="ORF">C7B64_21515</name>
</gene>
<name>A0A2T1BXT2_9CYAN</name>
<reference evidence="1 2" key="2">
    <citation type="submission" date="2018-03" db="EMBL/GenBank/DDBJ databases">
        <title>The ancient ancestry and fast evolution of plastids.</title>
        <authorList>
            <person name="Moore K.R."/>
            <person name="Magnabosco C."/>
            <person name="Momper L."/>
            <person name="Gold D.A."/>
            <person name="Bosak T."/>
            <person name="Fournier G.P."/>
        </authorList>
    </citation>
    <scope>NUCLEOTIDE SEQUENCE [LARGE SCALE GENOMIC DNA]</scope>
    <source>
        <strain evidence="1 2">CCAP 1448/3</strain>
    </source>
</reference>
<proteinExistence type="predicted"/>
<sequence>MSGFLKTELPKPPLHLQILNQTERQLHRWGIRLAPFEPDMLREIAMKQSNLSDFDENPLFCAALEVLCRSCEADTHFSFVGRVSIREYIVRALVNRLRYVQVRTLEPEVSRIALEPPIIVIGLPRSGTTFLHHLLALDPEARPLLFWELIEPIAGSKPESRRQNLNRKLANMKRMNAAIDRKHHFAPDNPEECMLLLDTTLLSLSFWVFAPVYEYLHWLRHQNKHDSYQVYRWYLQRFQRETPHRRLTLKAPAHMGAIDALLNAIPDVRLVQIHRDPAQVVPSLHSLIFSLHAMVSESLDIQRMTESNMTYLEHLITTTESARSSGHSWVDVQYDLLIRDPITCVQQIYQQLNLTFTDELCRRIEQFLAHRPKEKFGKHLYSAEDFGTTEVLIRKRFADYYQKYILNP</sequence>
<dbReference type="PANTHER" id="PTHR36451:SF1">
    <property type="entry name" value="OMEGA-HYDROXY-BETA-DIHYDROMENAQUINONE-9 SULFOTRANSFERASE STF3"/>
    <property type="match status" value="1"/>
</dbReference>
<dbReference type="InterPro" id="IPR027417">
    <property type="entry name" value="P-loop_NTPase"/>
</dbReference>
<dbReference type="Proteomes" id="UP000238762">
    <property type="component" value="Unassembled WGS sequence"/>
</dbReference>
<evidence type="ECO:0008006" key="3">
    <source>
        <dbReference type="Google" id="ProtNLM"/>
    </source>
</evidence>
<dbReference type="InterPro" id="IPR052736">
    <property type="entry name" value="Stf3_sulfotransferase"/>
</dbReference>
<keyword evidence="2" id="KW-1185">Reference proteome</keyword>
<dbReference type="OrthoDB" id="9777890at2"/>
<dbReference type="SUPFAM" id="SSF52540">
    <property type="entry name" value="P-loop containing nucleoside triphosphate hydrolases"/>
    <property type="match status" value="1"/>
</dbReference>
<dbReference type="Gene3D" id="3.40.50.300">
    <property type="entry name" value="P-loop containing nucleotide triphosphate hydrolases"/>
    <property type="match status" value="1"/>
</dbReference>
<organism evidence="1 2">
    <name type="scientific">Merismopedia glauca CCAP 1448/3</name>
    <dbReference type="NCBI Taxonomy" id="1296344"/>
    <lineage>
        <taxon>Bacteria</taxon>
        <taxon>Bacillati</taxon>
        <taxon>Cyanobacteriota</taxon>
        <taxon>Cyanophyceae</taxon>
        <taxon>Synechococcales</taxon>
        <taxon>Merismopediaceae</taxon>
        <taxon>Merismopedia</taxon>
    </lineage>
</organism>
<comment type="caution">
    <text evidence="1">The sequence shown here is derived from an EMBL/GenBank/DDBJ whole genome shotgun (WGS) entry which is preliminary data.</text>
</comment>
<reference evidence="1 2" key="1">
    <citation type="submission" date="2018-02" db="EMBL/GenBank/DDBJ databases">
        <authorList>
            <person name="Cohen D.B."/>
            <person name="Kent A.D."/>
        </authorList>
    </citation>
    <scope>NUCLEOTIDE SEQUENCE [LARGE SCALE GENOMIC DNA]</scope>
    <source>
        <strain evidence="1 2">CCAP 1448/3</strain>
    </source>
</reference>
<evidence type="ECO:0000313" key="1">
    <source>
        <dbReference type="EMBL" id="PSB00825.1"/>
    </source>
</evidence>
<dbReference type="PANTHER" id="PTHR36451">
    <property type="entry name" value="PAPS-DEPENDENT SULFOTRANSFERASE STF3"/>
    <property type="match status" value="1"/>
</dbReference>
<dbReference type="EMBL" id="PVWJ01000156">
    <property type="protein sequence ID" value="PSB00825.1"/>
    <property type="molecule type" value="Genomic_DNA"/>
</dbReference>
<protein>
    <recommendedName>
        <fullName evidence="3">Sulfotransferase</fullName>
    </recommendedName>
</protein>
<evidence type="ECO:0000313" key="2">
    <source>
        <dbReference type="Proteomes" id="UP000238762"/>
    </source>
</evidence>
<dbReference type="AlphaFoldDB" id="A0A2T1BXT2"/>
<accession>A0A2T1BXT2</accession>
<dbReference type="Pfam" id="PF13469">
    <property type="entry name" value="Sulfotransfer_3"/>
    <property type="match status" value="1"/>
</dbReference>